<name>A0ABD1RFY0_9LAMI</name>
<comment type="caution">
    <text evidence="3">The sequence shown here is derived from an EMBL/GenBank/DDBJ whole genome shotgun (WGS) entry which is preliminary data.</text>
</comment>
<sequence>MLLQRLYLGLLGGNSDLASSNTTLLKMFGYFQKNTPVECNVRFGVRRHSMGVICNGIACHTPGLIFYYATFFAFMNYMRAVVWISACEDKVIYVMTHDSIGKSNHGAYKVVVLYRKIPSVLALSRKKLAQLAGTSMEGVEK</sequence>
<protein>
    <submittedName>
        <fullName evidence="3">Transketolase-1</fullName>
    </submittedName>
</protein>
<evidence type="ECO:0000313" key="4">
    <source>
        <dbReference type="Proteomes" id="UP001604336"/>
    </source>
</evidence>
<feature type="domain" description="Transketolase-like pyrimidine-binding" evidence="2">
    <location>
        <begin position="10"/>
        <end position="107"/>
    </location>
</feature>
<dbReference type="PANTHER" id="PTHR43522:SF2">
    <property type="entry name" value="TRANSKETOLASE 1-RELATED"/>
    <property type="match status" value="1"/>
</dbReference>
<dbReference type="InterPro" id="IPR033247">
    <property type="entry name" value="Transketolase_fam"/>
</dbReference>
<evidence type="ECO:0000259" key="2">
    <source>
        <dbReference type="Pfam" id="PF02779"/>
    </source>
</evidence>
<keyword evidence="4" id="KW-1185">Reference proteome</keyword>
<comment type="cofactor">
    <cofactor evidence="1">
        <name>thiamine diphosphate</name>
        <dbReference type="ChEBI" id="CHEBI:58937"/>
    </cofactor>
</comment>
<organism evidence="3 4">
    <name type="scientific">Abeliophyllum distichum</name>
    <dbReference type="NCBI Taxonomy" id="126358"/>
    <lineage>
        <taxon>Eukaryota</taxon>
        <taxon>Viridiplantae</taxon>
        <taxon>Streptophyta</taxon>
        <taxon>Embryophyta</taxon>
        <taxon>Tracheophyta</taxon>
        <taxon>Spermatophyta</taxon>
        <taxon>Magnoliopsida</taxon>
        <taxon>eudicotyledons</taxon>
        <taxon>Gunneridae</taxon>
        <taxon>Pentapetalae</taxon>
        <taxon>asterids</taxon>
        <taxon>lamiids</taxon>
        <taxon>Lamiales</taxon>
        <taxon>Oleaceae</taxon>
        <taxon>Forsythieae</taxon>
        <taxon>Abeliophyllum</taxon>
    </lineage>
</organism>
<gene>
    <name evidence="3" type="ORF">Adt_32051</name>
</gene>
<evidence type="ECO:0000256" key="1">
    <source>
        <dbReference type="ARBA" id="ARBA00001964"/>
    </source>
</evidence>
<dbReference type="Pfam" id="PF02779">
    <property type="entry name" value="Transket_pyr"/>
    <property type="match status" value="1"/>
</dbReference>
<dbReference type="InterPro" id="IPR029061">
    <property type="entry name" value="THDP-binding"/>
</dbReference>
<evidence type="ECO:0000313" key="3">
    <source>
        <dbReference type="EMBL" id="KAL2487295.1"/>
    </source>
</evidence>
<dbReference type="AlphaFoldDB" id="A0ABD1RFY0"/>
<dbReference type="SUPFAM" id="SSF52518">
    <property type="entry name" value="Thiamin diphosphate-binding fold (THDP-binding)"/>
    <property type="match status" value="1"/>
</dbReference>
<dbReference type="Gene3D" id="3.40.50.970">
    <property type="match status" value="1"/>
</dbReference>
<dbReference type="Proteomes" id="UP001604336">
    <property type="component" value="Unassembled WGS sequence"/>
</dbReference>
<dbReference type="InterPro" id="IPR005475">
    <property type="entry name" value="Transketolase-like_Pyr-bd"/>
</dbReference>
<accession>A0ABD1RFY0</accession>
<reference evidence="4" key="1">
    <citation type="submission" date="2024-07" db="EMBL/GenBank/DDBJ databases">
        <title>Two chromosome-level genome assemblies of Korean endemic species Abeliophyllum distichum and Forsythia ovata (Oleaceae).</title>
        <authorList>
            <person name="Jang H."/>
        </authorList>
    </citation>
    <scope>NUCLEOTIDE SEQUENCE [LARGE SCALE GENOMIC DNA]</scope>
</reference>
<dbReference type="EMBL" id="JBFOLK010000009">
    <property type="protein sequence ID" value="KAL2487295.1"/>
    <property type="molecule type" value="Genomic_DNA"/>
</dbReference>
<proteinExistence type="predicted"/>
<dbReference type="PANTHER" id="PTHR43522">
    <property type="entry name" value="TRANSKETOLASE"/>
    <property type="match status" value="1"/>
</dbReference>